<protein>
    <submittedName>
        <fullName evidence="2">Uncharacterized protein</fullName>
    </submittedName>
</protein>
<dbReference type="PANTHER" id="PTHR33223">
    <property type="entry name" value="CCHC-TYPE DOMAIN-CONTAINING PROTEIN"/>
    <property type="match status" value="1"/>
</dbReference>
<name>A0A5N6NVW5_9ASTR</name>
<feature type="compositionally biased region" description="Polar residues" evidence="1">
    <location>
        <begin position="12"/>
        <end position="23"/>
    </location>
</feature>
<evidence type="ECO:0000313" key="2">
    <source>
        <dbReference type="EMBL" id="KAD5507831.1"/>
    </source>
</evidence>
<keyword evidence="3" id="KW-1185">Reference proteome</keyword>
<dbReference type="PANTHER" id="PTHR33223:SF9">
    <property type="entry name" value="RETROTRANSPOSON GAG DOMAIN-CONTAINING PROTEIN"/>
    <property type="match status" value="1"/>
</dbReference>
<dbReference type="AlphaFoldDB" id="A0A5N6NVW5"/>
<gene>
    <name evidence="2" type="ORF">E3N88_15534</name>
</gene>
<accession>A0A5N6NVW5</accession>
<dbReference type="Proteomes" id="UP000326396">
    <property type="component" value="Linkage Group LG16"/>
</dbReference>
<feature type="region of interest" description="Disordered" evidence="1">
    <location>
        <begin position="1"/>
        <end position="31"/>
    </location>
</feature>
<comment type="caution">
    <text evidence="2">The sequence shown here is derived from an EMBL/GenBank/DDBJ whole genome shotgun (WGS) entry which is preliminary data.</text>
</comment>
<proteinExistence type="predicted"/>
<sequence length="104" mass="11570">MFGDHSGDLIPMQTSLGDPSGSQGVPGVVKPIPEVPVTTHRISRFAPPICDAEIPKRFQTPTMKLYDGTTDPEEHVAQYRERMETNPIHVTSVPEPYRNSDLKQ</sequence>
<evidence type="ECO:0000313" key="3">
    <source>
        <dbReference type="Proteomes" id="UP000326396"/>
    </source>
</evidence>
<organism evidence="2 3">
    <name type="scientific">Mikania micrantha</name>
    <name type="common">bitter vine</name>
    <dbReference type="NCBI Taxonomy" id="192012"/>
    <lineage>
        <taxon>Eukaryota</taxon>
        <taxon>Viridiplantae</taxon>
        <taxon>Streptophyta</taxon>
        <taxon>Embryophyta</taxon>
        <taxon>Tracheophyta</taxon>
        <taxon>Spermatophyta</taxon>
        <taxon>Magnoliopsida</taxon>
        <taxon>eudicotyledons</taxon>
        <taxon>Gunneridae</taxon>
        <taxon>Pentapetalae</taxon>
        <taxon>asterids</taxon>
        <taxon>campanulids</taxon>
        <taxon>Asterales</taxon>
        <taxon>Asteraceae</taxon>
        <taxon>Asteroideae</taxon>
        <taxon>Heliantheae alliance</taxon>
        <taxon>Eupatorieae</taxon>
        <taxon>Mikania</taxon>
    </lineage>
</organism>
<dbReference type="OrthoDB" id="1726233at2759"/>
<evidence type="ECO:0000256" key="1">
    <source>
        <dbReference type="SAM" id="MobiDB-lite"/>
    </source>
</evidence>
<feature type="region of interest" description="Disordered" evidence="1">
    <location>
        <begin position="83"/>
        <end position="104"/>
    </location>
</feature>
<dbReference type="EMBL" id="SZYD01000008">
    <property type="protein sequence ID" value="KAD5507831.1"/>
    <property type="molecule type" value="Genomic_DNA"/>
</dbReference>
<reference evidence="2 3" key="1">
    <citation type="submission" date="2019-05" db="EMBL/GenBank/DDBJ databases">
        <title>Mikania micrantha, genome provides insights into the molecular mechanism of rapid growth.</title>
        <authorList>
            <person name="Liu B."/>
        </authorList>
    </citation>
    <scope>NUCLEOTIDE SEQUENCE [LARGE SCALE GENOMIC DNA]</scope>
    <source>
        <strain evidence="2">NLD-2019</strain>
        <tissue evidence="2">Leaf</tissue>
    </source>
</reference>